<evidence type="ECO:0000313" key="2">
    <source>
        <dbReference type="EMBL" id="SDF09202.1"/>
    </source>
</evidence>
<dbReference type="STRING" id="1123285.SAMN05660235_00408"/>
<reference evidence="3" key="1">
    <citation type="submission" date="2016-10" db="EMBL/GenBank/DDBJ databases">
        <authorList>
            <person name="Varghese N."/>
            <person name="Submissions S."/>
        </authorList>
    </citation>
    <scope>NUCLEOTIDE SEQUENCE [LARGE SCALE GENOMIC DNA]</scope>
    <source>
        <strain evidence="3">DSM 23256</strain>
    </source>
</reference>
<accession>A0A1G7I938</accession>
<evidence type="ECO:0000256" key="1">
    <source>
        <dbReference type="SAM" id="Coils"/>
    </source>
</evidence>
<feature type="coiled-coil region" evidence="1">
    <location>
        <begin position="59"/>
        <end position="93"/>
    </location>
</feature>
<dbReference type="Pfam" id="PF01527">
    <property type="entry name" value="HTH_Tnp_1"/>
    <property type="match status" value="1"/>
</dbReference>
<dbReference type="SUPFAM" id="SSF46689">
    <property type="entry name" value="Homeodomain-like"/>
    <property type="match status" value="1"/>
</dbReference>
<organism evidence="2 3">
    <name type="scientific">Sporolituus thermophilus DSM 23256</name>
    <dbReference type="NCBI Taxonomy" id="1123285"/>
    <lineage>
        <taxon>Bacteria</taxon>
        <taxon>Bacillati</taxon>
        <taxon>Bacillota</taxon>
        <taxon>Negativicutes</taxon>
        <taxon>Selenomonadales</taxon>
        <taxon>Sporomusaceae</taxon>
        <taxon>Sporolituus</taxon>
    </lineage>
</organism>
<sequence length="103" mass="12045">MNKRNQYSAEFKTKVVLEALREEGTVNEIAARHGVNPVMVSRWKAEFLERAAEVFKKGPSTAEKELESERERVAQLERKIGQLTYEVDWLKKKSDEILNRKRP</sequence>
<dbReference type="InterPro" id="IPR009057">
    <property type="entry name" value="Homeodomain-like_sf"/>
</dbReference>
<dbReference type="InterPro" id="IPR036388">
    <property type="entry name" value="WH-like_DNA-bd_sf"/>
</dbReference>
<keyword evidence="3" id="KW-1185">Reference proteome</keyword>
<keyword evidence="1" id="KW-0175">Coiled coil</keyword>
<dbReference type="GO" id="GO:0003677">
    <property type="term" value="F:DNA binding"/>
    <property type="evidence" value="ECO:0007669"/>
    <property type="project" value="InterPro"/>
</dbReference>
<gene>
    <name evidence="2" type="ORF">SAMN05660235_00408</name>
</gene>
<dbReference type="GO" id="GO:0006313">
    <property type="term" value="P:DNA transposition"/>
    <property type="evidence" value="ECO:0007669"/>
    <property type="project" value="InterPro"/>
</dbReference>
<dbReference type="GO" id="GO:0004803">
    <property type="term" value="F:transposase activity"/>
    <property type="evidence" value="ECO:0007669"/>
    <property type="project" value="InterPro"/>
</dbReference>
<dbReference type="AlphaFoldDB" id="A0A1G7I938"/>
<name>A0A1G7I938_9FIRM</name>
<evidence type="ECO:0000313" key="3">
    <source>
        <dbReference type="Proteomes" id="UP000243333"/>
    </source>
</evidence>
<dbReference type="EMBL" id="FNBU01000002">
    <property type="protein sequence ID" value="SDF09202.1"/>
    <property type="molecule type" value="Genomic_DNA"/>
</dbReference>
<dbReference type="Proteomes" id="UP000243333">
    <property type="component" value="Unassembled WGS sequence"/>
</dbReference>
<dbReference type="Gene3D" id="1.10.10.10">
    <property type="entry name" value="Winged helix-like DNA-binding domain superfamily/Winged helix DNA-binding domain"/>
    <property type="match status" value="1"/>
</dbReference>
<protein>
    <submittedName>
        <fullName evidence="2">Transposase</fullName>
    </submittedName>
</protein>
<proteinExistence type="predicted"/>
<dbReference type="InterPro" id="IPR002514">
    <property type="entry name" value="Transposase_8"/>
</dbReference>